<evidence type="ECO:0000313" key="21">
    <source>
        <dbReference type="Proteomes" id="UP000184383"/>
    </source>
</evidence>
<evidence type="ECO:0000256" key="1">
    <source>
        <dbReference type="ARBA" id="ARBA00004123"/>
    </source>
</evidence>
<protein>
    <recommendedName>
        <fullName evidence="17">DASH complex subunit DUO1</fullName>
    </recommendedName>
    <alternativeName>
        <fullName evidence="18">Outer kinetochore protein DUO1</fullName>
    </alternativeName>
</protein>
<dbReference type="VEuPathDB" id="FungiDB:ASPWEDRAFT_169017"/>
<dbReference type="GeneID" id="63746231"/>
<feature type="compositionally biased region" description="Basic and acidic residues" evidence="19">
    <location>
        <begin position="39"/>
        <end position="56"/>
    </location>
</feature>
<feature type="compositionally biased region" description="Basic and acidic residues" evidence="19">
    <location>
        <begin position="153"/>
        <end position="179"/>
    </location>
</feature>
<evidence type="ECO:0000256" key="12">
    <source>
        <dbReference type="ARBA" id="ARBA00023054"/>
    </source>
</evidence>
<accession>A0A1L9RWE2</accession>
<evidence type="ECO:0000256" key="6">
    <source>
        <dbReference type="ARBA" id="ARBA00022490"/>
    </source>
</evidence>
<evidence type="ECO:0000256" key="3">
    <source>
        <dbReference type="ARBA" id="ARBA00004629"/>
    </source>
</evidence>
<evidence type="ECO:0000256" key="10">
    <source>
        <dbReference type="ARBA" id="ARBA00022829"/>
    </source>
</evidence>
<reference evidence="21" key="1">
    <citation type="journal article" date="2017" name="Genome Biol.">
        <title>Comparative genomics reveals high biological diversity and specific adaptations in the industrially and medically important fungal genus Aspergillus.</title>
        <authorList>
            <person name="de Vries R.P."/>
            <person name="Riley R."/>
            <person name="Wiebenga A."/>
            <person name="Aguilar-Osorio G."/>
            <person name="Amillis S."/>
            <person name="Uchima C.A."/>
            <person name="Anderluh G."/>
            <person name="Asadollahi M."/>
            <person name="Askin M."/>
            <person name="Barry K."/>
            <person name="Battaglia E."/>
            <person name="Bayram O."/>
            <person name="Benocci T."/>
            <person name="Braus-Stromeyer S.A."/>
            <person name="Caldana C."/>
            <person name="Canovas D."/>
            <person name="Cerqueira G.C."/>
            <person name="Chen F."/>
            <person name="Chen W."/>
            <person name="Choi C."/>
            <person name="Clum A."/>
            <person name="Dos Santos R.A."/>
            <person name="Damasio A.R."/>
            <person name="Diallinas G."/>
            <person name="Emri T."/>
            <person name="Fekete E."/>
            <person name="Flipphi M."/>
            <person name="Freyberg S."/>
            <person name="Gallo A."/>
            <person name="Gournas C."/>
            <person name="Habgood R."/>
            <person name="Hainaut M."/>
            <person name="Harispe M.L."/>
            <person name="Henrissat B."/>
            <person name="Hilden K.S."/>
            <person name="Hope R."/>
            <person name="Hossain A."/>
            <person name="Karabika E."/>
            <person name="Karaffa L."/>
            <person name="Karanyi Z."/>
            <person name="Krasevec N."/>
            <person name="Kuo A."/>
            <person name="Kusch H."/>
            <person name="LaButti K."/>
            <person name="Lagendijk E.L."/>
            <person name="Lapidus A."/>
            <person name="Levasseur A."/>
            <person name="Lindquist E."/>
            <person name="Lipzen A."/>
            <person name="Logrieco A.F."/>
            <person name="MacCabe A."/>
            <person name="Maekelae M.R."/>
            <person name="Malavazi I."/>
            <person name="Melin P."/>
            <person name="Meyer V."/>
            <person name="Mielnichuk N."/>
            <person name="Miskei M."/>
            <person name="Molnar A.P."/>
            <person name="Mule G."/>
            <person name="Ngan C.Y."/>
            <person name="Orejas M."/>
            <person name="Orosz E."/>
            <person name="Ouedraogo J.P."/>
            <person name="Overkamp K.M."/>
            <person name="Park H.-S."/>
            <person name="Perrone G."/>
            <person name="Piumi F."/>
            <person name="Punt P.J."/>
            <person name="Ram A.F."/>
            <person name="Ramon A."/>
            <person name="Rauscher S."/>
            <person name="Record E."/>
            <person name="Riano-Pachon D.M."/>
            <person name="Robert V."/>
            <person name="Roehrig J."/>
            <person name="Ruller R."/>
            <person name="Salamov A."/>
            <person name="Salih N.S."/>
            <person name="Samson R.A."/>
            <person name="Sandor E."/>
            <person name="Sanguinetti M."/>
            <person name="Schuetze T."/>
            <person name="Sepcic K."/>
            <person name="Shelest E."/>
            <person name="Sherlock G."/>
            <person name="Sophianopoulou V."/>
            <person name="Squina F.M."/>
            <person name="Sun H."/>
            <person name="Susca A."/>
            <person name="Todd R.B."/>
            <person name="Tsang A."/>
            <person name="Unkles S.E."/>
            <person name="van de Wiele N."/>
            <person name="van Rossen-Uffink D."/>
            <person name="Oliveira J.V."/>
            <person name="Vesth T.C."/>
            <person name="Visser J."/>
            <person name="Yu J.-H."/>
            <person name="Zhou M."/>
            <person name="Andersen M.R."/>
            <person name="Archer D.B."/>
            <person name="Baker S.E."/>
            <person name="Benoit I."/>
            <person name="Brakhage A.A."/>
            <person name="Braus G.H."/>
            <person name="Fischer R."/>
            <person name="Frisvad J.C."/>
            <person name="Goldman G.H."/>
            <person name="Houbraken J."/>
            <person name="Oakley B."/>
            <person name="Pocsi I."/>
            <person name="Scazzocchio C."/>
            <person name="Seiboth B."/>
            <person name="vanKuyk P.A."/>
            <person name="Wortman J."/>
            <person name="Dyer P.S."/>
            <person name="Grigoriev I.V."/>
        </authorList>
    </citation>
    <scope>NUCLEOTIDE SEQUENCE [LARGE SCALE GENOMIC DNA]</scope>
    <source>
        <strain evidence="21">DTO 134E9</strain>
    </source>
</reference>
<dbReference type="STRING" id="1073089.A0A1L9RWE2"/>
<keyword evidence="13" id="KW-0206">Cytoskeleton</keyword>
<dbReference type="AlphaFoldDB" id="A0A1L9RWE2"/>
<evidence type="ECO:0000256" key="8">
    <source>
        <dbReference type="ARBA" id="ARBA00022701"/>
    </source>
</evidence>
<keyword evidence="15" id="KW-0131">Cell cycle</keyword>
<keyword evidence="21" id="KW-1185">Reference proteome</keyword>
<keyword evidence="14" id="KW-0539">Nucleus</keyword>
<dbReference type="GO" id="GO:0007059">
    <property type="term" value="P:chromosome segregation"/>
    <property type="evidence" value="ECO:0007669"/>
    <property type="project" value="UniProtKB-KW"/>
</dbReference>
<evidence type="ECO:0000256" key="16">
    <source>
        <dbReference type="ARBA" id="ARBA00023328"/>
    </source>
</evidence>
<evidence type="ECO:0000256" key="13">
    <source>
        <dbReference type="ARBA" id="ARBA00023212"/>
    </source>
</evidence>
<dbReference type="GO" id="GO:0000278">
    <property type="term" value="P:mitotic cell cycle"/>
    <property type="evidence" value="ECO:0007669"/>
    <property type="project" value="InterPro"/>
</dbReference>
<feature type="compositionally biased region" description="Low complexity" evidence="19">
    <location>
        <begin position="183"/>
        <end position="234"/>
    </location>
</feature>
<keyword evidence="11" id="KW-0995">Kinetochore</keyword>
<evidence type="ECO:0000256" key="19">
    <source>
        <dbReference type="SAM" id="MobiDB-lite"/>
    </source>
</evidence>
<dbReference type="GO" id="GO:0051301">
    <property type="term" value="P:cell division"/>
    <property type="evidence" value="ECO:0007669"/>
    <property type="project" value="UniProtKB-KW"/>
</dbReference>
<feature type="region of interest" description="Disordered" evidence="19">
    <location>
        <begin position="1"/>
        <end position="56"/>
    </location>
</feature>
<evidence type="ECO:0000256" key="14">
    <source>
        <dbReference type="ARBA" id="ARBA00023242"/>
    </source>
</evidence>
<evidence type="ECO:0000256" key="4">
    <source>
        <dbReference type="ARBA" id="ARBA00005366"/>
    </source>
</evidence>
<evidence type="ECO:0000256" key="18">
    <source>
        <dbReference type="ARBA" id="ARBA00044358"/>
    </source>
</evidence>
<keyword evidence="9" id="KW-0498">Mitosis</keyword>
<keyword evidence="16" id="KW-0137">Centromere</keyword>
<comment type="similarity">
    <text evidence="4">Belongs to the DASH complex DUO1 family.</text>
</comment>
<evidence type="ECO:0000256" key="9">
    <source>
        <dbReference type="ARBA" id="ARBA00022776"/>
    </source>
</evidence>
<feature type="compositionally biased region" description="Polar residues" evidence="19">
    <location>
        <begin position="27"/>
        <end position="37"/>
    </location>
</feature>
<dbReference type="GO" id="GO:0072686">
    <property type="term" value="C:mitotic spindle"/>
    <property type="evidence" value="ECO:0007669"/>
    <property type="project" value="InterPro"/>
</dbReference>
<evidence type="ECO:0000256" key="15">
    <source>
        <dbReference type="ARBA" id="ARBA00023306"/>
    </source>
</evidence>
<evidence type="ECO:0000256" key="11">
    <source>
        <dbReference type="ARBA" id="ARBA00022838"/>
    </source>
</evidence>
<evidence type="ECO:0000256" key="17">
    <source>
        <dbReference type="ARBA" id="ARBA00044152"/>
    </source>
</evidence>
<sequence>MAFRSTSEEMDRLQLSEDDTDELWDSPSKQGHKSFSQKLAEDDSRSTPEPRPPHEETLFDQEEAREVALRNELQSVRNINQVIEGLLGSLDCAKGNMDNVSRTVNSASTLLNTWTRILSQTEHNQRLILNPNWQGAVQDVADIENESIARQQAAERREQELQRQREAFARKAEEDERKRAQATTTKGTRGTTRGRVMRSTGLGRTPSVSYSSTSSSASRTAATRGSGTTTTTRRPISGALGATRGSGIARGQRRA</sequence>
<keyword evidence="10" id="KW-0159">Chromosome partition</keyword>
<dbReference type="Pfam" id="PF08651">
    <property type="entry name" value="DASH_Duo1"/>
    <property type="match status" value="1"/>
</dbReference>
<dbReference type="RefSeq" id="XP_040692834.1">
    <property type="nucleotide sequence ID" value="XM_040830383.1"/>
</dbReference>
<comment type="subcellular location">
    <subcellularLocation>
        <location evidence="3">Chromosome</location>
        <location evidence="3">Centromere</location>
        <location evidence="3">Kinetochore</location>
    </subcellularLocation>
    <subcellularLocation>
        <location evidence="2">Cytoplasm</location>
        <location evidence="2">Cytoskeleton</location>
        <location evidence="2">Spindle</location>
    </subcellularLocation>
    <subcellularLocation>
        <location evidence="1">Nucleus</location>
    </subcellularLocation>
</comment>
<dbReference type="Proteomes" id="UP000184383">
    <property type="component" value="Unassembled WGS sequence"/>
</dbReference>
<evidence type="ECO:0000256" key="2">
    <source>
        <dbReference type="ARBA" id="ARBA00004186"/>
    </source>
</evidence>
<keyword evidence="5" id="KW-0158">Chromosome</keyword>
<dbReference type="GO" id="GO:0042729">
    <property type="term" value="C:DASH complex"/>
    <property type="evidence" value="ECO:0007669"/>
    <property type="project" value="InterPro"/>
</dbReference>
<name>A0A1L9RWE2_ASPWE</name>
<feature type="compositionally biased region" description="Basic and acidic residues" evidence="19">
    <location>
        <begin position="1"/>
        <end position="15"/>
    </location>
</feature>
<dbReference type="InterPro" id="IPR013960">
    <property type="entry name" value="DASH_Duo1"/>
</dbReference>
<dbReference type="PANTHER" id="PTHR28216">
    <property type="entry name" value="DASH COMPLEX SUBUNIT DUO1"/>
    <property type="match status" value="1"/>
</dbReference>
<dbReference type="PANTHER" id="PTHR28216:SF1">
    <property type="entry name" value="DASH COMPLEX SUBUNIT DUO1"/>
    <property type="match status" value="1"/>
</dbReference>
<organism evidence="20 21">
    <name type="scientific">Aspergillus wentii DTO 134E9</name>
    <dbReference type="NCBI Taxonomy" id="1073089"/>
    <lineage>
        <taxon>Eukaryota</taxon>
        <taxon>Fungi</taxon>
        <taxon>Dikarya</taxon>
        <taxon>Ascomycota</taxon>
        <taxon>Pezizomycotina</taxon>
        <taxon>Eurotiomycetes</taxon>
        <taxon>Eurotiomycetidae</taxon>
        <taxon>Eurotiales</taxon>
        <taxon>Aspergillaceae</taxon>
        <taxon>Aspergillus</taxon>
        <taxon>Aspergillus subgen. Cremei</taxon>
    </lineage>
</organism>
<proteinExistence type="inferred from homology"/>
<evidence type="ECO:0000256" key="5">
    <source>
        <dbReference type="ARBA" id="ARBA00022454"/>
    </source>
</evidence>
<gene>
    <name evidence="20" type="ORF">ASPWEDRAFT_169017</name>
</gene>
<feature type="region of interest" description="Disordered" evidence="19">
    <location>
        <begin position="151"/>
        <end position="255"/>
    </location>
</feature>
<keyword evidence="8" id="KW-0493">Microtubule</keyword>
<dbReference type="EMBL" id="KV878210">
    <property type="protein sequence ID" value="OJJ39158.1"/>
    <property type="molecule type" value="Genomic_DNA"/>
</dbReference>
<dbReference type="GO" id="GO:0005874">
    <property type="term" value="C:microtubule"/>
    <property type="evidence" value="ECO:0007669"/>
    <property type="project" value="UniProtKB-KW"/>
</dbReference>
<keyword evidence="6" id="KW-0963">Cytoplasm</keyword>
<evidence type="ECO:0000256" key="7">
    <source>
        <dbReference type="ARBA" id="ARBA00022618"/>
    </source>
</evidence>
<dbReference type="OrthoDB" id="5599235at2759"/>
<evidence type="ECO:0000313" key="20">
    <source>
        <dbReference type="EMBL" id="OJJ39158.1"/>
    </source>
</evidence>
<keyword evidence="7" id="KW-0132">Cell division</keyword>
<keyword evidence="12" id="KW-0175">Coiled coil</keyword>